<proteinExistence type="predicted"/>
<dbReference type="RefSeq" id="WP_068682980.1">
    <property type="nucleotide sequence ID" value="NZ_LYPA01000054.1"/>
</dbReference>
<keyword evidence="3" id="KW-1185">Reference proteome</keyword>
<gene>
    <name evidence="2" type="ORF">A7K91_13910</name>
</gene>
<protein>
    <submittedName>
        <fullName evidence="2">ABC transporter permease</fullName>
    </submittedName>
</protein>
<feature type="transmembrane region" description="Helical" evidence="1">
    <location>
        <begin position="21"/>
        <end position="41"/>
    </location>
</feature>
<evidence type="ECO:0000313" key="3">
    <source>
        <dbReference type="Proteomes" id="UP000092024"/>
    </source>
</evidence>
<evidence type="ECO:0000256" key="1">
    <source>
        <dbReference type="SAM" id="Phobius"/>
    </source>
</evidence>
<dbReference type="STRING" id="1844972.A7K91_13910"/>
<feature type="transmembrane region" description="Helical" evidence="1">
    <location>
        <begin position="218"/>
        <end position="240"/>
    </location>
</feature>
<evidence type="ECO:0000313" key="2">
    <source>
        <dbReference type="EMBL" id="OBR65669.1"/>
    </source>
</evidence>
<dbReference type="OrthoDB" id="3190532at2"/>
<comment type="caution">
    <text evidence="2">The sequence shown here is derived from an EMBL/GenBank/DDBJ whole genome shotgun (WGS) entry which is preliminary data.</text>
</comment>
<dbReference type="Proteomes" id="UP000092024">
    <property type="component" value="Unassembled WGS sequence"/>
</dbReference>
<keyword evidence="1" id="KW-0472">Membrane</keyword>
<dbReference type="CDD" id="cd21809">
    <property type="entry name" value="ABC-2_lan_permease-like"/>
    <property type="match status" value="1"/>
</dbReference>
<feature type="transmembrane region" description="Helical" evidence="1">
    <location>
        <begin position="103"/>
        <end position="126"/>
    </location>
</feature>
<feature type="transmembrane region" description="Helical" evidence="1">
    <location>
        <begin position="47"/>
        <end position="72"/>
    </location>
</feature>
<dbReference type="PANTHER" id="PTHR37305">
    <property type="entry name" value="INTEGRAL MEMBRANE PROTEIN-RELATED"/>
    <property type="match status" value="1"/>
</dbReference>
<name>A0A1A5YJ95_9BACL</name>
<dbReference type="AlphaFoldDB" id="A0A1A5YJ95"/>
<keyword evidence="1" id="KW-1133">Transmembrane helix</keyword>
<reference evidence="2 3" key="1">
    <citation type="submission" date="2016-05" db="EMBL/GenBank/DDBJ databases">
        <title>Paenibacillus oryzae. sp. nov., isolated from the rice root.</title>
        <authorList>
            <person name="Zhang J."/>
            <person name="Zhang X."/>
        </authorList>
    </citation>
    <scope>NUCLEOTIDE SEQUENCE [LARGE SCALE GENOMIC DNA]</scope>
    <source>
        <strain evidence="2 3">1DrF-4</strain>
    </source>
</reference>
<keyword evidence="1" id="KW-0812">Transmembrane</keyword>
<sequence>MMNALALEFYKIRRKKIGLMLLMFLTVEWLWVFMSVSRAIAKNPDQAVWEAAIFSISSMNGLFMPILTAIVISRICDMEHKGATWKMLLATNVKRSRLYGAKFACAMSLLLLGVLAQCAFIILLGWIKGFDGAIPFDLLLRFAGGSMLTGLAVAALQQWLSLGFKNQAFALCLGMLGGFAGMTAGLFPEAFRRLLIWSYYMDLGPVAYQYGENNGTYLIQQVSAGAVAAAVIMAILFYAAGNLTVTRQEV</sequence>
<organism evidence="2 3">
    <name type="scientific">Paenibacillus oryzae</name>
    <dbReference type="NCBI Taxonomy" id="1844972"/>
    <lineage>
        <taxon>Bacteria</taxon>
        <taxon>Bacillati</taxon>
        <taxon>Bacillota</taxon>
        <taxon>Bacilli</taxon>
        <taxon>Bacillales</taxon>
        <taxon>Paenibacillaceae</taxon>
        <taxon>Paenibacillus</taxon>
    </lineage>
</organism>
<feature type="transmembrane region" description="Helical" evidence="1">
    <location>
        <begin position="168"/>
        <end position="187"/>
    </location>
</feature>
<dbReference type="Pfam" id="PF12730">
    <property type="entry name" value="ABC2_membrane_4"/>
    <property type="match status" value="1"/>
</dbReference>
<feature type="transmembrane region" description="Helical" evidence="1">
    <location>
        <begin position="138"/>
        <end position="156"/>
    </location>
</feature>
<dbReference type="EMBL" id="LYPA01000054">
    <property type="protein sequence ID" value="OBR65669.1"/>
    <property type="molecule type" value="Genomic_DNA"/>
</dbReference>
<accession>A0A1A5YJ95</accession>
<dbReference type="PANTHER" id="PTHR37305:SF2">
    <property type="entry name" value="BACITRACIN TRANSPORT PERMEASE PROTEIN BCRB"/>
    <property type="match status" value="1"/>
</dbReference>